<dbReference type="Pfam" id="PF00144">
    <property type="entry name" value="Beta-lactamase"/>
    <property type="match status" value="1"/>
</dbReference>
<evidence type="ECO:0000259" key="1">
    <source>
        <dbReference type="Pfam" id="PF00144"/>
    </source>
</evidence>
<keyword evidence="3" id="KW-1185">Reference proteome</keyword>
<dbReference type="STRING" id="880070.Cycma_1395"/>
<proteinExistence type="predicted"/>
<accession>G0J291</accession>
<reference evidence="3" key="1">
    <citation type="submission" date="2011-07" db="EMBL/GenBank/DDBJ databases">
        <title>The complete genome of Cyclobacterium marinum DSM 745.</title>
        <authorList>
            <person name="Lucas S."/>
            <person name="Han J."/>
            <person name="Lapidus A."/>
            <person name="Bruce D."/>
            <person name="Goodwin L."/>
            <person name="Pitluck S."/>
            <person name="Peters L."/>
            <person name="Kyrpides N."/>
            <person name="Mavromatis K."/>
            <person name="Ivanova N."/>
            <person name="Ovchinnikova G."/>
            <person name="Chertkov O."/>
            <person name="Detter J.C."/>
            <person name="Tapia R."/>
            <person name="Han C."/>
            <person name="Land M."/>
            <person name="Hauser L."/>
            <person name="Markowitz V."/>
            <person name="Cheng J.-F."/>
            <person name="Hugenholtz P."/>
            <person name="Woyke T."/>
            <person name="Wu D."/>
            <person name="Tindall B."/>
            <person name="Schuetze A."/>
            <person name="Brambilla E."/>
            <person name="Klenk H.-P."/>
            <person name="Eisen J.A."/>
        </authorList>
    </citation>
    <scope>NUCLEOTIDE SEQUENCE [LARGE SCALE GENOMIC DNA]</scope>
    <source>
        <strain evidence="3">ATCC 25205 / DSM 745 / LMG 13164 / NCIMB 1802</strain>
    </source>
</reference>
<sequence>MKTLFMLEYRKIRLLFIVFTLIHLTNCSSVQKVEIENFQGIIISNDSIDAYVKTKMEELKIPGASLAIINKGKLVHHQTYGYANFEKKLKVTENTIFEGASISKSVFSFFVMKYVEEGKLDLDKPLFKYLEYPDIAYDERYKKITARMVLSHRSGFPNWRENEPDNKLKIKFDPGTNFEYSGEGYQYLALVLKEIDGGNWTDLENEFQHKVAKPLKMEHSSFIPNENLEQKKAEPYDKNNNWIDLKKNYWYKKDKGNFVSASSIHTEPIDFSKWMIAVMNKEQLSKSSYDELFKPHSTITAENGITYFYSLGFASDSTKPENTYYHSGSNDGFTCWYLINTEKDWGFVVFTNSEYGIELGENLFDYLRE</sequence>
<dbReference type="InterPro" id="IPR001466">
    <property type="entry name" value="Beta-lactam-related"/>
</dbReference>
<dbReference type="InterPro" id="IPR050491">
    <property type="entry name" value="AmpC-like"/>
</dbReference>
<organism evidence="2 3">
    <name type="scientific">Cyclobacterium marinum (strain ATCC 25205 / DSM 745 / LMG 13164 / NCIMB 1802)</name>
    <name type="common">Flectobacillus marinus</name>
    <dbReference type="NCBI Taxonomy" id="880070"/>
    <lineage>
        <taxon>Bacteria</taxon>
        <taxon>Pseudomonadati</taxon>
        <taxon>Bacteroidota</taxon>
        <taxon>Cytophagia</taxon>
        <taxon>Cytophagales</taxon>
        <taxon>Cyclobacteriaceae</taxon>
        <taxon>Cyclobacterium</taxon>
    </lineage>
</organism>
<dbReference type="eggNOG" id="COG1680">
    <property type="taxonomic scope" value="Bacteria"/>
</dbReference>
<dbReference type="KEGG" id="cmr:Cycma_1395"/>
<evidence type="ECO:0000313" key="2">
    <source>
        <dbReference type="EMBL" id="AEL25165.1"/>
    </source>
</evidence>
<dbReference type="RefSeq" id="WP_014019462.1">
    <property type="nucleotide sequence ID" value="NC_015914.1"/>
</dbReference>
<evidence type="ECO:0000313" key="3">
    <source>
        <dbReference type="Proteomes" id="UP000001635"/>
    </source>
</evidence>
<dbReference type="AlphaFoldDB" id="G0J291"/>
<name>G0J291_CYCMS</name>
<protein>
    <submittedName>
        <fullName evidence="2">Beta-lactamase</fullName>
    </submittedName>
</protein>
<dbReference type="Gene3D" id="3.40.710.10">
    <property type="entry name" value="DD-peptidase/beta-lactamase superfamily"/>
    <property type="match status" value="1"/>
</dbReference>
<dbReference type="HOGENOM" id="CLU_020027_8_3_10"/>
<dbReference type="Proteomes" id="UP000001635">
    <property type="component" value="Chromosome"/>
</dbReference>
<dbReference type="EMBL" id="CP002955">
    <property type="protein sequence ID" value="AEL25165.1"/>
    <property type="molecule type" value="Genomic_DNA"/>
</dbReference>
<gene>
    <name evidence="2" type="ordered locus">Cycma_1395</name>
</gene>
<dbReference type="PANTHER" id="PTHR46825:SF9">
    <property type="entry name" value="BETA-LACTAMASE-RELATED DOMAIN-CONTAINING PROTEIN"/>
    <property type="match status" value="1"/>
</dbReference>
<dbReference type="SUPFAM" id="SSF56601">
    <property type="entry name" value="beta-lactamase/transpeptidase-like"/>
    <property type="match status" value="1"/>
</dbReference>
<dbReference type="InterPro" id="IPR012338">
    <property type="entry name" value="Beta-lactam/transpept-like"/>
</dbReference>
<dbReference type="PANTHER" id="PTHR46825">
    <property type="entry name" value="D-ALANYL-D-ALANINE-CARBOXYPEPTIDASE/ENDOPEPTIDASE AMPH"/>
    <property type="match status" value="1"/>
</dbReference>
<feature type="domain" description="Beta-lactamase-related" evidence="1">
    <location>
        <begin position="48"/>
        <end position="364"/>
    </location>
</feature>